<keyword evidence="2" id="KW-1185">Reference proteome</keyword>
<comment type="caution">
    <text evidence="1">The sequence shown here is derived from an EMBL/GenBank/DDBJ whole genome shotgun (WGS) entry which is preliminary data.</text>
</comment>
<protein>
    <submittedName>
        <fullName evidence="1">Uncharacterized protein</fullName>
    </submittedName>
</protein>
<organism evidence="1 2">
    <name type="scientific">Naganishia onofrii</name>
    <dbReference type="NCBI Taxonomy" id="1851511"/>
    <lineage>
        <taxon>Eukaryota</taxon>
        <taxon>Fungi</taxon>
        <taxon>Dikarya</taxon>
        <taxon>Basidiomycota</taxon>
        <taxon>Agaricomycotina</taxon>
        <taxon>Tremellomycetes</taxon>
        <taxon>Filobasidiales</taxon>
        <taxon>Filobasidiaceae</taxon>
        <taxon>Naganishia</taxon>
    </lineage>
</organism>
<accession>A0ACC2XCJ9</accession>
<name>A0ACC2XCJ9_9TREE</name>
<evidence type="ECO:0000313" key="2">
    <source>
        <dbReference type="Proteomes" id="UP001234202"/>
    </source>
</evidence>
<reference evidence="1" key="1">
    <citation type="submission" date="2023-04" db="EMBL/GenBank/DDBJ databases">
        <title>Draft Genome sequencing of Naganishia species isolated from polar environments using Oxford Nanopore Technology.</title>
        <authorList>
            <person name="Leo P."/>
            <person name="Venkateswaran K."/>
        </authorList>
    </citation>
    <scope>NUCLEOTIDE SEQUENCE</scope>
    <source>
        <strain evidence="1">DBVPG 5303</strain>
    </source>
</reference>
<evidence type="ECO:0000313" key="1">
    <source>
        <dbReference type="EMBL" id="KAJ9121325.1"/>
    </source>
</evidence>
<dbReference type="Proteomes" id="UP001234202">
    <property type="component" value="Unassembled WGS sequence"/>
</dbReference>
<gene>
    <name evidence="1" type="ORF">QFC24_004661</name>
</gene>
<sequence>MASLPSQPSSNGGSLNDIFFGIVADQSVLGEQVDRLEACFSELSNKKHLPDNSSASQEGSCWWTRLSVHTNEADHQESFWVGSTVQYTSHGGIVVTGANDAASSQTSSSARESQESSPPRITIDKDNPNNPWRKNTHVLVLQTVQMIEGEMLHRVRKYAFGRNSIVDLEKKLVEQFQERPILPPEFAQEMTQMLRLSMAYWAQIEKEAESNRQPRYVEMAQLHQEALQKLLASPVLKSMGVLIGEDVGVVQAPHDGIRDLVLPFTFGGLEKMVRGGRLLSFW</sequence>
<proteinExistence type="predicted"/>
<dbReference type="EMBL" id="JASBWV010000017">
    <property type="protein sequence ID" value="KAJ9121325.1"/>
    <property type="molecule type" value="Genomic_DNA"/>
</dbReference>